<dbReference type="EMBL" id="VFOV01000001">
    <property type="protein sequence ID" value="TQL67106.1"/>
    <property type="molecule type" value="Genomic_DNA"/>
</dbReference>
<protein>
    <submittedName>
        <fullName evidence="9">Putative MFS family arabinose efflux permease</fullName>
    </submittedName>
</protein>
<dbReference type="PROSITE" id="PS50850">
    <property type="entry name" value="MFS"/>
    <property type="match status" value="1"/>
</dbReference>
<dbReference type="Pfam" id="PF05977">
    <property type="entry name" value="MFS_3"/>
    <property type="match status" value="1"/>
</dbReference>
<evidence type="ECO:0000259" key="8">
    <source>
        <dbReference type="PROSITE" id="PS50850"/>
    </source>
</evidence>
<feature type="transmembrane region" description="Helical" evidence="7">
    <location>
        <begin position="173"/>
        <end position="192"/>
    </location>
</feature>
<feature type="transmembrane region" description="Helical" evidence="7">
    <location>
        <begin position="348"/>
        <end position="368"/>
    </location>
</feature>
<reference evidence="9 10" key="1">
    <citation type="submission" date="2019-06" db="EMBL/GenBank/DDBJ databases">
        <title>Sequencing the genomes of 1000 actinobacteria strains.</title>
        <authorList>
            <person name="Klenk H.-P."/>
        </authorList>
    </citation>
    <scope>NUCLEOTIDE SEQUENCE [LARGE SCALE GENOMIC DNA]</scope>
    <source>
        <strain evidence="9 10">DSM 25218</strain>
    </source>
</reference>
<keyword evidence="5 7" id="KW-1133">Transmembrane helix</keyword>
<keyword evidence="3" id="KW-1003">Cell membrane</keyword>
<feature type="transmembrane region" description="Helical" evidence="7">
    <location>
        <begin position="78"/>
        <end position="98"/>
    </location>
</feature>
<dbReference type="CDD" id="cd06173">
    <property type="entry name" value="MFS_MefA_like"/>
    <property type="match status" value="1"/>
</dbReference>
<dbReference type="AlphaFoldDB" id="A0A543A3R0"/>
<keyword evidence="10" id="KW-1185">Reference proteome</keyword>
<feature type="transmembrane region" description="Helical" evidence="7">
    <location>
        <begin position="227"/>
        <end position="250"/>
    </location>
</feature>
<dbReference type="Gene3D" id="1.20.1250.20">
    <property type="entry name" value="MFS general substrate transporter like domains"/>
    <property type="match status" value="1"/>
</dbReference>
<dbReference type="PANTHER" id="PTHR23513">
    <property type="entry name" value="INTEGRAL MEMBRANE EFFLUX PROTEIN-RELATED"/>
    <property type="match status" value="1"/>
</dbReference>
<comment type="subcellular location">
    <subcellularLocation>
        <location evidence="1">Cell membrane</location>
        <topology evidence="1">Multi-pass membrane protein</topology>
    </subcellularLocation>
</comment>
<dbReference type="GO" id="GO:0005886">
    <property type="term" value="C:plasma membrane"/>
    <property type="evidence" value="ECO:0007669"/>
    <property type="project" value="UniProtKB-SubCell"/>
</dbReference>
<dbReference type="GO" id="GO:0022857">
    <property type="term" value="F:transmembrane transporter activity"/>
    <property type="evidence" value="ECO:0007669"/>
    <property type="project" value="InterPro"/>
</dbReference>
<keyword evidence="4 7" id="KW-0812">Transmembrane</keyword>
<dbReference type="InterPro" id="IPR036259">
    <property type="entry name" value="MFS_trans_sf"/>
</dbReference>
<evidence type="ECO:0000256" key="6">
    <source>
        <dbReference type="ARBA" id="ARBA00023136"/>
    </source>
</evidence>
<dbReference type="OrthoDB" id="9775268at2"/>
<dbReference type="InterPro" id="IPR010290">
    <property type="entry name" value="TM_effector"/>
</dbReference>
<dbReference type="InterPro" id="IPR020846">
    <property type="entry name" value="MFS_dom"/>
</dbReference>
<evidence type="ECO:0000313" key="10">
    <source>
        <dbReference type="Proteomes" id="UP000320209"/>
    </source>
</evidence>
<accession>A0A543A3R0</accession>
<feature type="transmembrane region" description="Helical" evidence="7">
    <location>
        <begin position="104"/>
        <end position="121"/>
    </location>
</feature>
<keyword evidence="2" id="KW-0813">Transport</keyword>
<dbReference type="RefSeq" id="WP_141779244.1">
    <property type="nucleotide sequence ID" value="NZ_VFOV01000001.1"/>
</dbReference>
<gene>
    <name evidence="9" type="ORF">FB381_0979</name>
</gene>
<feature type="transmembrane region" description="Helical" evidence="7">
    <location>
        <begin position="380"/>
        <end position="401"/>
    </location>
</feature>
<feature type="transmembrane region" description="Helical" evidence="7">
    <location>
        <begin position="288"/>
        <end position="308"/>
    </location>
</feature>
<feature type="transmembrane region" description="Helical" evidence="7">
    <location>
        <begin position="12"/>
        <end position="30"/>
    </location>
</feature>
<dbReference type="SUPFAM" id="SSF103473">
    <property type="entry name" value="MFS general substrate transporter"/>
    <property type="match status" value="1"/>
</dbReference>
<proteinExistence type="predicted"/>
<feature type="transmembrane region" description="Helical" evidence="7">
    <location>
        <begin position="262"/>
        <end position="281"/>
    </location>
</feature>
<dbReference type="PANTHER" id="PTHR23513:SF11">
    <property type="entry name" value="STAPHYLOFERRIN A TRANSPORTER"/>
    <property type="match status" value="1"/>
</dbReference>
<name>A0A543A3R0_9ACTN</name>
<dbReference type="Proteomes" id="UP000320209">
    <property type="component" value="Unassembled WGS sequence"/>
</dbReference>
<evidence type="ECO:0000256" key="3">
    <source>
        <dbReference type="ARBA" id="ARBA00022475"/>
    </source>
</evidence>
<comment type="caution">
    <text evidence="9">The sequence shown here is derived from an EMBL/GenBank/DDBJ whole genome shotgun (WGS) entry which is preliminary data.</text>
</comment>
<feature type="transmembrane region" description="Helical" evidence="7">
    <location>
        <begin position="142"/>
        <end position="167"/>
    </location>
</feature>
<sequence>MSPTFRSLRSHNYRLYLAGSVVSNVGTWMQRIAQDWLVLSLGGGGAALGATTGLQFLPILLLSPYAGVIADRFPKRRILQVAQGWMALMALALGVLAVSGHAQVWMVYVIAFLFGVGAAFDGPGRQSFVSEMVHPDDLTNAVGLNSASFNLARLVGPALAGLLIGWLGSGPQATGWVILINAVSYLAVIGQLQRMNTAELHSPDPVARRPGMLREGIAYIRTQPKMLMVLVIVFFAGTFGMNFPITSALMATEEFGKGASEFGLLGTVLAIGSLSGALLGARRTRIPLRLIVLAATGFGLMLIVSGLMPTYALFALAGPFLGFFTITTLNTCNATMQTEAAPAFRGRVMAIYMTVVMGGTPMGAPLIGLVGEHFGARATLYASGAMVLFGTLVGVLVLVRLQGGWPRQGPKRSPRQMPQSVPF</sequence>
<evidence type="ECO:0000256" key="2">
    <source>
        <dbReference type="ARBA" id="ARBA00022448"/>
    </source>
</evidence>
<organism evidence="9 10">
    <name type="scientific">Nocardioides albertanoniae</name>
    <dbReference type="NCBI Taxonomy" id="1175486"/>
    <lineage>
        <taxon>Bacteria</taxon>
        <taxon>Bacillati</taxon>
        <taxon>Actinomycetota</taxon>
        <taxon>Actinomycetes</taxon>
        <taxon>Propionibacteriales</taxon>
        <taxon>Nocardioidaceae</taxon>
        <taxon>Nocardioides</taxon>
    </lineage>
</organism>
<evidence type="ECO:0000256" key="5">
    <source>
        <dbReference type="ARBA" id="ARBA00022989"/>
    </source>
</evidence>
<evidence type="ECO:0000256" key="1">
    <source>
        <dbReference type="ARBA" id="ARBA00004651"/>
    </source>
</evidence>
<evidence type="ECO:0000256" key="7">
    <source>
        <dbReference type="SAM" id="Phobius"/>
    </source>
</evidence>
<feature type="transmembrane region" description="Helical" evidence="7">
    <location>
        <begin position="314"/>
        <end position="336"/>
    </location>
</feature>
<evidence type="ECO:0000313" key="9">
    <source>
        <dbReference type="EMBL" id="TQL67106.1"/>
    </source>
</evidence>
<evidence type="ECO:0000256" key="4">
    <source>
        <dbReference type="ARBA" id="ARBA00022692"/>
    </source>
</evidence>
<keyword evidence="6 7" id="KW-0472">Membrane</keyword>
<feature type="domain" description="Major facilitator superfamily (MFS) profile" evidence="8">
    <location>
        <begin position="1"/>
        <end position="402"/>
    </location>
</feature>